<dbReference type="eggNOG" id="COG3000">
    <property type="taxonomic scope" value="Bacteria"/>
</dbReference>
<dbReference type="Proteomes" id="UP000001549">
    <property type="component" value="Chromosome"/>
</dbReference>
<evidence type="ECO:0000313" key="2">
    <source>
        <dbReference type="EMBL" id="AEH08316.1"/>
    </source>
</evidence>
<dbReference type="Pfam" id="PF04116">
    <property type="entry name" value="FA_hydroxylase"/>
    <property type="match status" value="1"/>
</dbReference>
<proteinExistence type="predicted"/>
<protein>
    <submittedName>
        <fullName evidence="2">Fatty acid hydroxylase</fullName>
    </submittedName>
</protein>
<organism evidence="2 3">
    <name type="scientific">Candidatus Protofrankia datiscae</name>
    <dbReference type="NCBI Taxonomy" id="2716812"/>
    <lineage>
        <taxon>Bacteria</taxon>
        <taxon>Bacillati</taxon>
        <taxon>Actinomycetota</taxon>
        <taxon>Actinomycetes</taxon>
        <taxon>Frankiales</taxon>
        <taxon>Frankiaceae</taxon>
        <taxon>Protofrankia</taxon>
    </lineage>
</organism>
<dbReference type="InterPro" id="IPR006694">
    <property type="entry name" value="Fatty_acid_hydroxylase"/>
</dbReference>
<dbReference type="EMBL" id="CP002801">
    <property type="protein sequence ID" value="AEH08316.1"/>
    <property type="molecule type" value="Genomic_DNA"/>
</dbReference>
<reference evidence="2 3" key="1">
    <citation type="submission" date="2011-05" db="EMBL/GenBank/DDBJ databases">
        <title>Complete sequence of chromosome of Frankia symbiont of Datisca glomerata.</title>
        <authorList>
            <consortium name="US DOE Joint Genome Institute"/>
            <person name="Lucas S."/>
            <person name="Han J."/>
            <person name="Lapidus A."/>
            <person name="Cheng J.-F."/>
            <person name="Goodwin L."/>
            <person name="Pitluck S."/>
            <person name="Peters L."/>
            <person name="Mikhailova N."/>
            <person name="Chertkov O."/>
            <person name="Teshima H."/>
            <person name="Han C."/>
            <person name="Tapia R."/>
            <person name="Land M."/>
            <person name="Hauser L."/>
            <person name="Kyrpides N."/>
            <person name="Ivanova N."/>
            <person name="Pagani I."/>
            <person name="Berry A."/>
            <person name="Pawlowski K."/>
            <person name="Persson T."/>
            <person name="Vanden Heuvel B."/>
            <person name="Benson D."/>
            <person name="Woyke T."/>
        </authorList>
    </citation>
    <scope>NUCLEOTIDE SEQUENCE [LARGE SCALE GENOMIC DNA]</scope>
    <source>
        <strain evidence="3">4085684</strain>
    </source>
</reference>
<dbReference type="GO" id="GO:0005506">
    <property type="term" value="F:iron ion binding"/>
    <property type="evidence" value="ECO:0007669"/>
    <property type="project" value="InterPro"/>
</dbReference>
<sequence length="258" mass="28027">MSTTSAPVRTTAVTPRRVAPRWAALHRAALHRVTAAVARLDRPGPHGRASETTTLRAAAGRFVTHPRPPVLLGVAASLAAVRLARGRFSRTDAVVAVSMAAAQPFVEWGVHRGILHARPGSRAGAVCYRIAGWGHEQHHRDPTNMDTMFIRPQEVLDAGAAALAVALVGPPPAATAALCTGLGLLAYDWTHFLIHTGYRPRGRMYRRIWRNHRLHHFRNERYWLGVTSNIGDVLLGTNPPRDAVPVSPTAAYAHLPAQ</sequence>
<keyword evidence="3" id="KW-1185">Reference proteome</keyword>
<name>F8AVX3_9ACTN</name>
<dbReference type="HOGENOM" id="CLU_034756_3_1_11"/>
<dbReference type="GO" id="GO:0008610">
    <property type="term" value="P:lipid biosynthetic process"/>
    <property type="evidence" value="ECO:0007669"/>
    <property type="project" value="InterPro"/>
</dbReference>
<dbReference type="KEGG" id="fsy:FsymDg_0802"/>
<accession>F8AVX3</accession>
<dbReference type="RefSeq" id="WP_013872294.1">
    <property type="nucleotide sequence ID" value="NC_015656.1"/>
</dbReference>
<evidence type="ECO:0000259" key="1">
    <source>
        <dbReference type="Pfam" id="PF04116"/>
    </source>
</evidence>
<dbReference type="GO" id="GO:0016491">
    <property type="term" value="F:oxidoreductase activity"/>
    <property type="evidence" value="ECO:0007669"/>
    <property type="project" value="InterPro"/>
</dbReference>
<feature type="domain" description="Fatty acid hydroxylase" evidence="1">
    <location>
        <begin position="98"/>
        <end position="237"/>
    </location>
</feature>
<gene>
    <name evidence="2" type="ordered locus">FsymDg_0802</name>
</gene>
<evidence type="ECO:0000313" key="3">
    <source>
        <dbReference type="Proteomes" id="UP000001549"/>
    </source>
</evidence>
<dbReference type="AlphaFoldDB" id="F8AVX3"/>
<dbReference type="STRING" id="656024.FsymDg_0802"/>